<feature type="chain" id="PRO_5016235225" description="Calcineurin-like phosphoesterase domain-containing protein" evidence="1">
    <location>
        <begin position="33"/>
        <end position="239"/>
    </location>
</feature>
<evidence type="ECO:0000313" key="4">
    <source>
        <dbReference type="Proteomes" id="UP000248863"/>
    </source>
</evidence>
<dbReference type="RefSeq" id="WP_210207731.1">
    <property type="nucleotide sequence ID" value="NZ_NPEU01000777.1"/>
</dbReference>
<organism evidence="3 4">
    <name type="scientific">Rhodoplanes elegans</name>
    <dbReference type="NCBI Taxonomy" id="29408"/>
    <lineage>
        <taxon>Bacteria</taxon>
        <taxon>Pseudomonadati</taxon>
        <taxon>Pseudomonadota</taxon>
        <taxon>Alphaproteobacteria</taxon>
        <taxon>Hyphomicrobiales</taxon>
        <taxon>Nitrobacteraceae</taxon>
        <taxon>Rhodoplanes</taxon>
    </lineage>
</organism>
<keyword evidence="4" id="KW-1185">Reference proteome</keyword>
<evidence type="ECO:0000313" key="3">
    <source>
        <dbReference type="EMBL" id="RAI28252.1"/>
    </source>
</evidence>
<feature type="non-terminal residue" evidence="3">
    <location>
        <position position="239"/>
    </location>
</feature>
<dbReference type="InterPro" id="IPR029052">
    <property type="entry name" value="Metallo-depent_PP-like"/>
</dbReference>
<proteinExistence type="predicted"/>
<reference evidence="3 4" key="1">
    <citation type="submission" date="2017-07" db="EMBL/GenBank/DDBJ databases">
        <title>Draft Genome Sequences of Select Purple Nonsulfur Bacteria.</title>
        <authorList>
            <person name="Lasarre B."/>
            <person name="Mckinlay J.B."/>
        </authorList>
    </citation>
    <scope>NUCLEOTIDE SEQUENCE [LARGE SCALE GENOMIC DNA]</scope>
    <source>
        <strain evidence="3 4">DSM 11907</strain>
    </source>
</reference>
<feature type="domain" description="Calcineurin-like phosphoesterase" evidence="2">
    <location>
        <begin position="118"/>
        <end position="236"/>
    </location>
</feature>
<protein>
    <recommendedName>
        <fullName evidence="2">Calcineurin-like phosphoesterase domain-containing protein</fullName>
    </recommendedName>
</protein>
<dbReference type="SUPFAM" id="SSF56300">
    <property type="entry name" value="Metallo-dependent phosphatases"/>
    <property type="match status" value="1"/>
</dbReference>
<dbReference type="AlphaFoldDB" id="A0A327JTL6"/>
<comment type="caution">
    <text evidence="3">The sequence shown here is derived from an EMBL/GenBank/DDBJ whole genome shotgun (WGS) entry which is preliminary data.</text>
</comment>
<dbReference type="GO" id="GO:0016787">
    <property type="term" value="F:hydrolase activity"/>
    <property type="evidence" value="ECO:0007669"/>
    <property type="project" value="InterPro"/>
</dbReference>
<dbReference type="EMBL" id="NPEU01000777">
    <property type="protein sequence ID" value="RAI28252.1"/>
    <property type="molecule type" value="Genomic_DNA"/>
</dbReference>
<dbReference type="Proteomes" id="UP000248863">
    <property type="component" value="Unassembled WGS sequence"/>
</dbReference>
<dbReference type="Gene3D" id="3.60.21.10">
    <property type="match status" value="1"/>
</dbReference>
<name>A0A327JTL6_9BRAD</name>
<keyword evidence="1" id="KW-0732">Signal</keyword>
<sequence length="239" mass="24669">MNSRCRRSHGRTATVAAVAIAGMLATAAPAAAQGTIEAAFTVPGPSGAIARAVLSGTDACPALVVDGSPQPMPVRARPDAGPQARFPVLVCEAAVPPGATSLTIGDRALPPPPTSLRRLALIGDTGCRLKDKWVPNPADSDHDGPGKFQDCDDPADWPFAAIAARAAGEQPDVVVPDLVVHVGDYIYRESPCPADDKDCAGSPWGDSWATWKADVFAPAAPLLAAAPWIAMRGNHEICT</sequence>
<accession>A0A327JTL6</accession>
<evidence type="ECO:0000259" key="2">
    <source>
        <dbReference type="Pfam" id="PF00149"/>
    </source>
</evidence>
<evidence type="ECO:0000256" key="1">
    <source>
        <dbReference type="SAM" id="SignalP"/>
    </source>
</evidence>
<dbReference type="Pfam" id="PF00149">
    <property type="entry name" value="Metallophos"/>
    <property type="match status" value="1"/>
</dbReference>
<feature type="signal peptide" evidence="1">
    <location>
        <begin position="1"/>
        <end position="32"/>
    </location>
</feature>
<gene>
    <name evidence="3" type="ORF">CH338_29550</name>
</gene>
<dbReference type="InterPro" id="IPR004843">
    <property type="entry name" value="Calcineurin-like_PHP"/>
</dbReference>